<dbReference type="Pfam" id="PF00924">
    <property type="entry name" value="MS_channel_2nd"/>
    <property type="match status" value="1"/>
</dbReference>
<keyword evidence="12" id="KW-1185">Reference proteome</keyword>
<dbReference type="Pfam" id="PF21082">
    <property type="entry name" value="MS_channel_3rd"/>
    <property type="match status" value="1"/>
</dbReference>
<dbReference type="InterPro" id="IPR006685">
    <property type="entry name" value="MscS_channel_2nd"/>
</dbReference>
<evidence type="ECO:0000313" key="12">
    <source>
        <dbReference type="Proteomes" id="UP001171111"/>
    </source>
</evidence>
<dbReference type="PANTHER" id="PTHR30221:SF1">
    <property type="entry name" value="SMALL-CONDUCTANCE MECHANOSENSITIVE CHANNEL"/>
    <property type="match status" value="1"/>
</dbReference>
<evidence type="ECO:0000259" key="10">
    <source>
        <dbReference type="Pfam" id="PF21088"/>
    </source>
</evidence>
<feature type="transmembrane region" description="Helical" evidence="7">
    <location>
        <begin position="26"/>
        <end position="44"/>
    </location>
</feature>
<keyword evidence="3" id="KW-1003">Cell membrane</keyword>
<gene>
    <name evidence="11" type="ORF">Q2362_05535</name>
</gene>
<dbReference type="InterPro" id="IPR011066">
    <property type="entry name" value="MscS_channel_C_sf"/>
</dbReference>
<dbReference type="InterPro" id="IPR010920">
    <property type="entry name" value="LSM_dom_sf"/>
</dbReference>
<evidence type="ECO:0000256" key="5">
    <source>
        <dbReference type="ARBA" id="ARBA00022989"/>
    </source>
</evidence>
<name>A0ABT8T769_9BACT</name>
<dbReference type="EMBL" id="JAULJQ010000006">
    <property type="protein sequence ID" value="MDO2409559.1"/>
    <property type="molecule type" value="Genomic_DNA"/>
</dbReference>
<dbReference type="InterPro" id="IPR011014">
    <property type="entry name" value="MscS_channel_TM-2"/>
</dbReference>
<comment type="similarity">
    <text evidence="2">Belongs to the MscS (TC 1.A.23) family.</text>
</comment>
<feature type="domain" description="Mechanosensitive ion channel transmembrane helices 2/3" evidence="10">
    <location>
        <begin position="70"/>
        <end position="108"/>
    </location>
</feature>
<dbReference type="Proteomes" id="UP001171111">
    <property type="component" value="Unassembled WGS sequence"/>
</dbReference>
<dbReference type="SUPFAM" id="SSF82689">
    <property type="entry name" value="Mechanosensitive channel protein MscS (YggB), C-terminal domain"/>
    <property type="match status" value="1"/>
</dbReference>
<comment type="subcellular location">
    <subcellularLocation>
        <location evidence="1">Cell membrane</location>
        <topology evidence="1">Multi-pass membrane protein</topology>
    </subcellularLocation>
</comment>
<protein>
    <submittedName>
        <fullName evidence="11">Mechanosensitive ion channel</fullName>
    </submittedName>
</protein>
<dbReference type="Gene3D" id="3.30.70.100">
    <property type="match status" value="1"/>
</dbReference>
<dbReference type="Gene3D" id="1.10.287.1260">
    <property type="match status" value="1"/>
</dbReference>
<evidence type="ECO:0000256" key="1">
    <source>
        <dbReference type="ARBA" id="ARBA00004651"/>
    </source>
</evidence>
<evidence type="ECO:0000256" key="4">
    <source>
        <dbReference type="ARBA" id="ARBA00022692"/>
    </source>
</evidence>
<dbReference type="InterPro" id="IPR045275">
    <property type="entry name" value="MscS_archaea/bacteria_type"/>
</dbReference>
<dbReference type="PANTHER" id="PTHR30221">
    <property type="entry name" value="SMALL-CONDUCTANCE MECHANOSENSITIVE CHANNEL"/>
    <property type="match status" value="1"/>
</dbReference>
<sequence length="300" mass="33285">MEQLGLEIISLKNFDYIGFAMLCGKYAIRFVVSLLIFFVGKWIINKFSFILEKIISKIKIDPMLAGFLLNIIKTLLFIFVVLAALSNLGIETTSFVAVLGAVGLAIGMSFKDTFGNIGAGVLIIFFRPFKLGDFIEINGVSGRAGEINLFSTLIHTTDNRTIIMPNSQVIANRIINYSLQEFRRVDLVFGIEYSEDIKKVRELIIQTADANPAVLRAPEAPADPFVGVLEFADSSINLTVRCWVRTPNYWDAYFGLNEEIKNTFDKNGINIPFPQVVYHAQDGSTSSAPILPGKTTALPQ</sequence>
<evidence type="ECO:0000256" key="3">
    <source>
        <dbReference type="ARBA" id="ARBA00022475"/>
    </source>
</evidence>
<proteinExistence type="inferred from homology"/>
<accession>A0ABT8T769</accession>
<dbReference type="InterPro" id="IPR023408">
    <property type="entry name" value="MscS_beta-dom_sf"/>
</dbReference>
<dbReference type="SUPFAM" id="SSF50182">
    <property type="entry name" value="Sm-like ribonucleoproteins"/>
    <property type="match status" value="1"/>
</dbReference>
<dbReference type="Gene3D" id="2.30.30.60">
    <property type="match status" value="1"/>
</dbReference>
<evidence type="ECO:0000256" key="7">
    <source>
        <dbReference type="SAM" id="Phobius"/>
    </source>
</evidence>
<organism evidence="11 12">
    <name type="scientific">Campylobacter magnus</name>
    <dbReference type="NCBI Taxonomy" id="3026462"/>
    <lineage>
        <taxon>Bacteria</taxon>
        <taxon>Pseudomonadati</taxon>
        <taxon>Campylobacterota</taxon>
        <taxon>Epsilonproteobacteria</taxon>
        <taxon>Campylobacterales</taxon>
        <taxon>Campylobacteraceae</taxon>
        <taxon>Campylobacter</taxon>
    </lineage>
</organism>
<evidence type="ECO:0000259" key="9">
    <source>
        <dbReference type="Pfam" id="PF21082"/>
    </source>
</evidence>
<dbReference type="RefSeq" id="WP_273930125.1">
    <property type="nucleotide sequence ID" value="NZ_JAQSLJ010000001.1"/>
</dbReference>
<comment type="caution">
    <text evidence="11">The sequence shown here is derived from an EMBL/GenBank/DDBJ whole genome shotgun (WGS) entry which is preliminary data.</text>
</comment>
<dbReference type="Pfam" id="PF21088">
    <property type="entry name" value="MS_channel_1st"/>
    <property type="match status" value="1"/>
</dbReference>
<feature type="transmembrane region" description="Helical" evidence="7">
    <location>
        <begin position="92"/>
        <end position="110"/>
    </location>
</feature>
<reference evidence="11 12" key="1">
    <citation type="submission" date="2023-06" db="EMBL/GenBank/DDBJ databases">
        <title>Campylobacter magnum sp. nov., isolated from cecal contents of domestic pigs (Sus scrofa domesticus).</title>
        <authorList>
            <person name="Papic B."/>
            <person name="Gruntar I."/>
        </authorList>
    </citation>
    <scope>NUCLEOTIDE SEQUENCE [LARGE SCALE GENOMIC DNA]</scope>
    <source>
        <strain evidence="12">34484-21</strain>
    </source>
</reference>
<dbReference type="InterPro" id="IPR049142">
    <property type="entry name" value="MS_channel_1st"/>
</dbReference>
<feature type="domain" description="Mechanosensitive ion channel MscS C-terminal" evidence="9">
    <location>
        <begin position="185"/>
        <end position="271"/>
    </location>
</feature>
<evidence type="ECO:0000256" key="6">
    <source>
        <dbReference type="ARBA" id="ARBA00023136"/>
    </source>
</evidence>
<feature type="domain" description="Mechanosensitive ion channel MscS" evidence="8">
    <location>
        <begin position="112"/>
        <end position="178"/>
    </location>
</feature>
<keyword evidence="5 7" id="KW-1133">Transmembrane helix</keyword>
<evidence type="ECO:0000256" key="2">
    <source>
        <dbReference type="ARBA" id="ARBA00008017"/>
    </source>
</evidence>
<dbReference type="SUPFAM" id="SSF82861">
    <property type="entry name" value="Mechanosensitive channel protein MscS (YggB), transmembrane region"/>
    <property type="match status" value="1"/>
</dbReference>
<keyword evidence="6 7" id="KW-0472">Membrane</keyword>
<evidence type="ECO:0000313" key="11">
    <source>
        <dbReference type="EMBL" id="MDO2409559.1"/>
    </source>
</evidence>
<evidence type="ECO:0000259" key="8">
    <source>
        <dbReference type="Pfam" id="PF00924"/>
    </source>
</evidence>
<keyword evidence="4 7" id="KW-0812">Transmembrane</keyword>
<feature type="transmembrane region" description="Helical" evidence="7">
    <location>
        <begin position="64"/>
        <end position="86"/>
    </location>
</feature>
<dbReference type="InterPro" id="IPR049278">
    <property type="entry name" value="MS_channel_C"/>
</dbReference>